<evidence type="ECO:0000256" key="6">
    <source>
        <dbReference type="ARBA" id="ARBA00022676"/>
    </source>
</evidence>
<dbReference type="GO" id="GO:0005886">
    <property type="term" value="C:plasma membrane"/>
    <property type="evidence" value="ECO:0007669"/>
    <property type="project" value="UniProtKB-SubCell"/>
</dbReference>
<protein>
    <recommendedName>
        <fullName evidence="11">Hyaluronan synthase</fullName>
        <ecNumber evidence="4">2.4.1.212</ecNumber>
    </recommendedName>
    <alternativeName>
        <fullName evidence="13">Hyaluronate synthase</fullName>
    </alternativeName>
    <alternativeName>
        <fullName evidence="12">Hyaluronic acid synthase</fullName>
    </alternativeName>
</protein>
<keyword evidence="16" id="KW-0812">Transmembrane</keyword>
<evidence type="ECO:0000256" key="7">
    <source>
        <dbReference type="ARBA" id="ARBA00022679"/>
    </source>
</evidence>
<evidence type="ECO:0000256" key="10">
    <source>
        <dbReference type="ARBA" id="ARBA00037408"/>
    </source>
</evidence>
<evidence type="ECO:0000256" key="9">
    <source>
        <dbReference type="ARBA" id="ARBA00023136"/>
    </source>
</evidence>
<evidence type="ECO:0000256" key="16">
    <source>
        <dbReference type="SAM" id="Phobius"/>
    </source>
</evidence>
<evidence type="ECO:0000256" key="2">
    <source>
        <dbReference type="ARBA" id="ARBA00004698"/>
    </source>
</evidence>
<evidence type="ECO:0000256" key="8">
    <source>
        <dbReference type="ARBA" id="ARBA00022903"/>
    </source>
</evidence>
<reference evidence="18 19" key="1">
    <citation type="submission" date="2009-02" db="EMBL/GenBank/DDBJ databases">
        <title>Genome sequence of Bacillus cereus 03BB102.</title>
        <authorList>
            <person name="Dodson R.J."/>
            <person name="Jackson P."/>
            <person name="Munk A.C."/>
            <person name="Brettin T."/>
            <person name="Bruce D."/>
            <person name="Detter C."/>
            <person name="Tapia R."/>
            <person name="Han C."/>
            <person name="Sutton G."/>
            <person name="Sims D."/>
        </authorList>
    </citation>
    <scope>NUCLEOTIDE SEQUENCE [LARGE SCALE GENOMIC DNA]</scope>
    <source>
        <strain evidence="18 19">03BB102</strain>
        <plasmid evidence="19">Plasmid p03BB102_179</plasmid>
    </source>
</reference>
<accession>A0A125YA74</accession>
<organism evidence="18 19">
    <name type="scientific">Bacillus cereus (strain 03BB102)</name>
    <dbReference type="NCBI Taxonomy" id="572264"/>
    <lineage>
        <taxon>Bacteria</taxon>
        <taxon>Bacillati</taxon>
        <taxon>Bacillota</taxon>
        <taxon>Bacilli</taxon>
        <taxon>Bacillales</taxon>
        <taxon>Bacillaceae</taxon>
        <taxon>Bacillus</taxon>
        <taxon>Bacillus cereus group</taxon>
    </lineage>
</organism>
<dbReference type="PANTHER" id="PTHR22913:SF12">
    <property type="entry name" value="MANNURONAN SYNTHASE"/>
    <property type="match status" value="1"/>
</dbReference>
<dbReference type="GO" id="GO:0050501">
    <property type="term" value="F:hyaluronan synthase activity"/>
    <property type="evidence" value="ECO:0007669"/>
    <property type="project" value="UniProtKB-EC"/>
</dbReference>
<comment type="catalytic activity">
    <reaction evidence="15">
        <text>N-acetyl-beta-D-glucosaminyl-(1-&gt;4)-[hyaluronan](n) + UDP-alpha-D-glucuronate = [hyaluronan](n+1) + UDP + H(+)</text>
        <dbReference type="Rhea" id="RHEA:12528"/>
        <dbReference type="Rhea" id="RHEA-COMP:12585"/>
        <dbReference type="Rhea" id="RHEA-COMP:12587"/>
        <dbReference type="ChEBI" id="CHEBI:15378"/>
        <dbReference type="ChEBI" id="CHEBI:58052"/>
        <dbReference type="ChEBI" id="CHEBI:58223"/>
        <dbReference type="ChEBI" id="CHEBI:132153"/>
        <dbReference type="ChEBI" id="CHEBI:132154"/>
        <dbReference type="EC" id="2.4.1.212"/>
    </reaction>
</comment>
<evidence type="ECO:0000256" key="5">
    <source>
        <dbReference type="ARBA" id="ARBA00022475"/>
    </source>
</evidence>
<feature type="transmembrane region" description="Helical" evidence="16">
    <location>
        <begin position="37"/>
        <end position="56"/>
    </location>
</feature>
<evidence type="ECO:0000256" key="1">
    <source>
        <dbReference type="ARBA" id="ARBA00004236"/>
    </source>
</evidence>
<dbReference type="KEGG" id="bcx:BCA_A0112"/>
<feature type="transmembrane region" description="Helical" evidence="16">
    <location>
        <begin position="401"/>
        <end position="419"/>
    </location>
</feature>
<keyword evidence="7" id="KW-0808">Transferase</keyword>
<comment type="function">
    <text evidence="10">Glycosaminoglycan synthesis. The hyaluronic acid capsule is involved in the pathogenicity of group A Streptococci; it may be the major virulence determinant.</text>
</comment>
<evidence type="ECO:0000256" key="3">
    <source>
        <dbReference type="ARBA" id="ARBA00006782"/>
    </source>
</evidence>
<comment type="pathway">
    <text evidence="2">Glycan biosynthesis; hyaluronan biosynthesis.</text>
</comment>
<dbReference type="GO" id="GO:0085029">
    <property type="term" value="P:extracellular matrix assembly"/>
    <property type="evidence" value="ECO:0007669"/>
    <property type="project" value="TreeGrafter"/>
</dbReference>
<keyword evidence="8" id="KW-0972">Capsule biogenesis/degradation</keyword>
<dbReference type="InterPro" id="IPR029044">
    <property type="entry name" value="Nucleotide-diphossugar_trans"/>
</dbReference>
<comment type="catalytic activity">
    <reaction evidence="14">
        <text>[hyaluronan](n) + UDP-N-acetyl-alpha-D-glucosamine = N-acetyl-beta-D-glucosaminyl-(1-&gt;4)-[hyaluronan](n) + UDP + H(+)</text>
        <dbReference type="Rhea" id="RHEA:20465"/>
        <dbReference type="Rhea" id="RHEA-COMP:12583"/>
        <dbReference type="Rhea" id="RHEA-COMP:12585"/>
        <dbReference type="ChEBI" id="CHEBI:15378"/>
        <dbReference type="ChEBI" id="CHEBI:57705"/>
        <dbReference type="ChEBI" id="CHEBI:58223"/>
        <dbReference type="ChEBI" id="CHEBI:132153"/>
        <dbReference type="ChEBI" id="CHEBI:132154"/>
        <dbReference type="EC" id="2.4.1.212"/>
    </reaction>
</comment>
<dbReference type="Proteomes" id="UP000002210">
    <property type="component" value="Plasmid p03BB102_179"/>
</dbReference>
<keyword evidence="5" id="KW-1003">Cell membrane</keyword>
<dbReference type="PANTHER" id="PTHR22913">
    <property type="entry name" value="HYALURONAN SYNTHASE"/>
    <property type="match status" value="1"/>
</dbReference>
<dbReference type="EMBL" id="CP001406">
    <property type="protein sequence ID" value="ACO25815.1"/>
    <property type="molecule type" value="Genomic_DNA"/>
</dbReference>
<evidence type="ECO:0000256" key="4">
    <source>
        <dbReference type="ARBA" id="ARBA00012207"/>
    </source>
</evidence>
<dbReference type="SUPFAM" id="SSF53448">
    <property type="entry name" value="Nucleotide-diphospho-sugar transferases"/>
    <property type="match status" value="1"/>
</dbReference>
<evidence type="ECO:0000313" key="19">
    <source>
        <dbReference type="Proteomes" id="UP000002210"/>
    </source>
</evidence>
<keyword evidence="18" id="KW-0614">Plasmid</keyword>
<comment type="subcellular location">
    <subcellularLocation>
        <location evidence="1">Cell membrane</location>
    </subcellularLocation>
</comment>
<evidence type="ECO:0000256" key="15">
    <source>
        <dbReference type="ARBA" id="ARBA00048168"/>
    </source>
</evidence>
<evidence type="ECO:0000313" key="18">
    <source>
        <dbReference type="EMBL" id="ACO25815.1"/>
    </source>
</evidence>
<keyword evidence="6" id="KW-0328">Glycosyltransferase</keyword>
<dbReference type="EC" id="2.4.1.212" evidence="4"/>
<dbReference type="AlphaFoldDB" id="A0A125YA74"/>
<dbReference type="Gene3D" id="3.90.550.10">
    <property type="entry name" value="Spore Coat Polysaccharide Biosynthesis Protein SpsA, Chain A"/>
    <property type="match status" value="1"/>
</dbReference>
<keyword evidence="9 16" id="KW-0472">Membrane</keyword>
<comment type="similarity">
    <text evidence="3">Belongs to the NodC/HAS family.</text>
</comment>
<evidence type="ECO:0000259" key="17">
    <source>
        <dbReference type="Pfam" id="PF00535"/>
    </source>
</evidence>
<sequence length="465" mass="52923">MKNFFINIKPYTSYEKFRSYLPKGENSLKQNKIKSSLKMPFILLVFSLLIVAMYYINFTIRGSFSLFLGIYGTLMVIYLLGKQSLSFFYRPITGDKVPNMKVAVVVPSYNESASAIVNTINSVLAQDYPIHEIFFVDDGSKDKSAYEVALKMREELLRTQREIAATTKNNCSEILGIPDLIVHRLPKNCGKRHAQLWAFKRTTADAIVTIDSDGDLFPNAVRELLKPFNDEKVMATTGHVNIRNRNDNLLTKLIDMRYDNAFRVERAAQSVTGNVLVCSGPLSCYRREVITENLEHYGSQMFLGEEVQFGDDRCLTNYAILKGKTVYQSTARCITDAPTTLKQFLKQQLRWNKSFFRESLISLGIGMKKPNVLVWTIFEISLWILFGLSLLLSIILKASHVGLILAVYYLGYISLAAYARNVFYLLKHPLTFLLAPLYGILHVLALLPIRFYALLTIKSNGWGTR</sequence>
<keyword evidence="16" id="KW-1133">Transmembrane helix</keyword>
<dbReference type="CDD" id="cd06423">
    <property type="entry name" value="CESA_like"/>
    <property type="match status" value="1"/>
</dbReference>
<proteinExistence type="inferred from homology"/>
<dbReference type="InterPro" id="IPR001173">
    <property type="entry name" value="Glyco_trans_2-like"/>
</dbReference>
<evidence type="ECO:0000256" key="11">
    <source>
        <dbReference type="ARBA" id="ARBA00040508"/>
    </source>
</evidence>
<evidence type="ECO:0000256" key="12">
    <source>
        <dbReference type="ARBA" id="ARBA00042148"/>
    </source>
</evidence>
<geneLocation type="plasmid" evidence="18 19">
    <name>p03BB102_179</name>
</geneLocation>
<name>A0A125YA74_BACC3</name>
<evidence type="ECO:0000256" key="14">
    <source>
        <dbReference type="ARBA" id="ARBA00047709"/>
    </source>
</evidence>
<feature type="transmembrane region" description="Helical" evidence="16">
    <location>
        <begin position="372"/>
        <end position="395"/>
    </location>
</feature>
<evidence type="ECO:0000256" key="13">
    <source>
        <dbReference type="ARBA" id="ARBA00043237"/>
    </source>
</evidence>
<feature type="domain" description="Glycosyltransferase 2-like" evidence="17">
    <location>
        <begin position="104"/>
        <end position="290"/>
    </location>
</feature>
<dbReference type="Pfam" id="PF00535">
    <property type="entry name" value="Glycos_transf_2"/>
    <property type="match status" value="1"/>
</dbReference>
<gene>
    <name evidence="18" type="ordered locus">BCA_A0112</name>
</gene>
<feature type="transmembrane region" description="Helical" evidence="16">
    <location>
        <begin position="431"/>
        <end position="455"/>
    </location>
</feature>
<dbReference type="GO" id="GO:0030213">
    <property type="term" value="P:hyaluronan biosynthetic process"/>
    <property type="evidence" value="ECO:0007669"/>
    <property type="project" value="TreeGrafter"/>
</dbReference>
<feature type="transmembrane region" description="Helical" evidence="16">
    <location>
        <begin position="62"/>
        <end position="81"/>
    </location>
</feature>